<dbReference type="SUPFAM" id="SSF47384">
    <property type="entry name" value="Homodimeric domain of signal transducing histidine kinase"/>
    <property type="match status" value="1"/>
</dbReference>
<comment type="caution">
    <text evidence="14">The sequence shown here is derived from an EMBL/GenBank/DDBJ whole genome shotgun (WGS) entry which is preliminary data.</text>
</comment>
<accession>A0ABU5MXZ5</accession>
<evidence type="ECO:0000256" key="12">
    <source>
        <dbReference type="SAM" id="Phobius"/>
    </source>
</evidence>
<dbReference type="CDD" id="cd18773">
    <property type="entry name" value="PDC1_HK_sensor"/>
    <property type="match status" value="1"/>
</dbReference>
<dbReference type="Proteomes" id="UP001290861">
    <property type="component" value="Unassembled WGS sequence"/>
</dbReference>
<dbReference type="InterPro" id="IPR050736">
    <property type="entry name" value="Sensor_HK_Regulatory"/>
</dbReference>
<keyword evidence="8 14" id="KW-0418">Kinase</keyword>
<evidence type="ECO:0000259" key="13">
    <source>
        <dbReference type="PROSITE" id="PS50109"/>
    </source>
</evidence>
<dbReference type="PROSITE" id="PS50109">
    <property type="entry name" value="HIS_KIN"/>
    <property type="match status" value="1"/>
</dbReference>
<dbReference type="Gene3D" id="3.30.450.20">
    <property type="entry name" value="PAS domain"/>
    <property type="match status" value="2"/>
</dbReference>
<gene>
    <name evidence="14" type="ORF">P9H32_10435</name>
</gene>
<feature type="domain" description="Histidine kinase" evidence="13">
    <location>
        <begin position="355"/>
        <end position="569"/>
    </location>
</feature>
<dbReference type="InterPro" id="IPR004358">
    <property type="entry name" value="Sig_transdc_His_kin-like_C"/>
</dbReference>
<dbReference type="SUPFAM" id="SSF55874">
    <property type="entry name" value="ATPase domain of HSP90 chaperone/DNA topoisomerase II/histidine kinase"/>
    <property type="match status" value="1"/>
</dbReference>
<dbReference type="PANTHER" id="PTHR43711:SF1">
    <property type="entry name" value="HISTIDINE KINASE 1"/>
    <property type="match status" value="1"/>
</dbReference>
<proteinExistence type="predicted"/>
<dbReference type="InterPro" id="IPR003661">
    <property type="entry name" value="HisK_dim/P_dom"/>
</dbReference>
<dbReference type="Gene3D" id="1.10.287.130">
    <property type="match status" value="1"/>
</dbReference>
<name>A0ABU5MXZ5_9BACT</name>
<organism evidence="14 15">
    <name type="scientific">Pontiella agarivorans</name>
    <dbReference type="NCBI Taxonomy" id="3038953"/>
    <lineage>
        <taxon>Bacteria</taxon>
        <taxon>Pseudomonadati</taxon>
        <taxon>Kiritimatiellota</taxon>
        <taxon>Kiritimatiellia</taxon>
        <taxon>Kiritimatiellales</taxon>
        <taxon>Pontiellaceae</taxon>
        <taxon>Pontiella</taxon>
    </lineage>
</organism>
<dbReference type="InterPro" id="IPR003594">
    <property type="entry name" value="HATPase_dom"/>
</dbReference>
<dbReference type="SMART" id="SM00388">
    <property type="entry name" value="HisKA"/>
    <property type="match status" value="1"/>
</dbReference>
<evidence type="ECO:0000256" key="8">
    <source>
        <dbReference type="ARBA" id="ARBA00022777"/>
    </source>
</evidence>
<dbReference type="InterPro" id="IPR036890">
    <property type="entry name" value="HATPase_C_sf"/>
</dbReference>
<evidence type="ECO:0000256" key="1">
    <source>
        <dbReference type="ARBA" id="ARBA00000085"/>
    </source>
</evidence>
<keyword evidence="15" id="KW-1185">Reference proteome</keyword>
<keyword evidence="4" id="KW-1003">Cell membrane</keyword>
<evidence type="ECO:0000313" key="15">
    <source>
        <dbReference type="Proteomes" id="UP001290861"/>
    </source>
</evidence>
<keyword evidence="10" id="KW-0902">Two-component regulatory system</keyword>
<keyword evidence="5" id="KW-0597">Phosphoprotein</keyword>
<dbReference type="Gene3D" id="3.30.565.10">
    <property type="entry name" value="Histidine kinase-like ATPase, C-terminal domain"/>
    <property type="match status" value="1"/>
</dbReference>
<dbReference type="GO" id="GO:0016301">
    <property type="term" value="F:kinase activity"/>
    <property type="evidence" value="ECO:0007669"/>
    <property type="project" value="UniProtKB-KW"/>
</dbReference>
<evidence type="ECO:0000256" key="9">
    <source>
        <dbReference type="ARBA" id="ARBA00022989"/>
    </source>
</evidence>
<dbReference type="RefSeq" id="WP_322608832.1">
    <property type="nucleotide sequence ID" value="NZ_JARVCO010000010.1"/>
</dbReference>
<evidence type="ECO:0000256" key="3">
    <source>
        <dbReference type="ARBA" id="ARBA00012438"/>
    </source>
</evidence>
<dbReference type="EC" id="2.7.13.3" evidence="3"/>
<evidence type="ECO:0000256" key="11">
    <source>
        <dbReference type="ARBA" id="ARBA00023136"/>
    </source>
</evidence>
<evidence type="ECO:0000256" key="5">
    <source>
        <dbReference type="ARBA" id="ARBA00022553"/>
    </source>
</evidence>
<dbReference type="PANTHER" id="PTHR43711">
    <property type="entry name" value="TWO-COMPONENT HISTIDINE KINASE"/>
    <property type="match status" value="1"/>
</dbReference>
<evidence type="ECO:0000256" key="7">
    <source>
        <dbReference type="ARBA" id="ARBA00022692"/>
    </source>
</evidence>
<dbReference type="CDD" id="cd00082">
    <property type="entry name" value="HisKA"/>
    <property type="match status" value="1"/>
</dbReference>
<dbReference type="PRINTS" id="PR00344">
    <property type="entry name" value="BCTRLSENSOR"/>
</dbReference>
<keyword evidence="7 12" id="KW-0812">Transmembrane</keyword>
<keyword evidence="9 12" id="KW-1133">Transmembrane helix</keyword>
<evidence type="ECO:0000256" key="4">
    <source>
        <dbReference type="ARBA" id="ARBA00022475"/>
    </source>
</evidence>
<sequence>MSEKTGLMNKTRLALMLGLVLLAGFMTMSIAGYYVSKANIREAVRNHELPLASDNIHSEIQRILLPPLNISETMANSVFLRDWVLDGEQDVERIIDYLSRIQSKQGMTSAFLVSEKTRNYYSHKGLRNQIDPEGEDVWYARCRDARTDFEINADIDMHVSNRLTLFINYKVYDYDGNFIGVAGVAERIESIEALIQHFKSRYRKTIYFANPDGRVAYSVGEDIDPLSKPMLSEYLASKQLAGRILSQPSTQLEYSRNGRNLLLNARYLPELGWYLLVEEDVDMSTAHLKGILAANLSVCIVLTALVLAVVYLAGQQYQRRLLGQHEQVLLMADELEGRNDELERLHHEKDEFMKIVVHDLKTPLSGMIGMARLIHDESDLTIVYDLAKRCEEAGEDMIALIQNLLNLKSLESPVLPPVEPLDLNDVLDAVWADCETHAQSKAIRMNKDTGFGSIMIHASAPWAQSILENLVSNAIKFSPEGSVVTVRVVSSKSLVRIWVEDQGPGILPEELGRLFQQFSRLSSRPTGGERSSGLGLYVVKTMADKLGGRVGVESEPGSGSRFWVEFPLG</sequence>
<comment type="catalytic activity">
    <reaction evidence="1">
        <text>ATP + protein L-histidine = ADP + protein N-phospho-L-histidine.</text>
        <dbReference type="EC" id="2.7.13.3"/>
    </reaction>
</comment>
<protein>
    <recommendedName>
        <fullName evidence="3">histidine kinase</fullName>
        <ecNumber evidence="3">2.7.13.3</ecNumber>
    </recommendedName>
</protein>
<evidence type="ECO:0000313" key="14">
    <source>
        <dbReference type="EMBL" id="MDZ8119042.1"/>
    </source>
</evidence>
<dbReference type="Pfam" id="PF02743">
    <property type="entry name" value="dCache_1"/>
    <property type="match status" value="1"/>
</dbReference>
<evidence type="ECO:0000256" key="2">
    <source>
        <dbReference type="ARBA" id="ARBA00004651"/>
    </source>
</evidence>
<comment type="subcellular location">
    <subcellularLocation>
        <location evidence="2">Cell membrane</location>
        <topology evidence="2">Multi-pass membrane protein</topology>
    </subcellularLocation>
</comment>
<dbReference type="InterPro" id="IPR033479">
    <property type="entry name" value="dCache_1"/>
</dbReference>
<evidence type="ECO:0000256" key="10">
    <source>
        <dbReference type="ARBA" id="ARBA00023012"/>
    </source>
</evidence>
<keyword evidence="11 12" id="KW-0472">Membrane</keyword>
<dbReference type="SMART" id="SM00387">
    <property type="entry name" value="HATPase_c"/>
    <property type="match status" value="1"/>
</dbReference>
<dbReference type="Pfam" id="PF02518">
    <property type="entry name" value="HATPase_c"/>
    <property type="match status" value="1"/>
</dbReference>
<keyword evidence="6" id="KW-0808">Transferase</keyword>
<evidence type="ECO:0000256" key="6">
    <source>
        <dbReference type="ARBA" id="ARBA00022679"/>
    </source>
</evidence>
<feature type="transmembrane region" description="Helical" evidence="12">
    <location>
        <begin position="291"/>
        <end position="313"/>
    </location>
</feature>
<dbReference type="InterPro" id="IPR005467">
    <property type="entry name" value="His_kinase_dom"/>
</dbReference>
<dbReference type="EMBL" id="JARVCO010000010">
    <property type="protein sequence ID" value="MDZ8119042.1"/>
    <property type="molecule type" value="Genomic_DNA"/>
</dbReference>
<dbReference type="InterPro" id="IPR036097">
    <property type="entry name" value="HisK_dim/P_sf"/>
</dbReference>
<reference evidence="14 15" key="1">
    <citation type="journal article" date="2024" name="Appl. Environ. Microbiol.">
        <title>Pontiella agarivorans sp. nov., a novel marine anaerobic bacterium capable of degrading macroalgal polysaccharides and fixing nitrogen.</title>
        <authorList>
            <person name="Liu N."/>
            <person name="Kivenson V."/>
            <person name="Peng X."/>
            <person name="Cui Z."/>
            <person name="Lankiewicz T.S."/>
            <person name="Gosselin K.M."/>
            <person name="English C.J."/>
            <person name="Blair E.M."/>
            <person name="O'Malley M.A."/>
            <person name="Valentine D.L."/>
        </authorList>
    </citation>
    <scope>NUCLEOTIDE SEQUENCE [LARGE SCALE GENOMIC DNA]</scope>
    <source>
        <strain evidence="14 15">NLcol2</strain>
    </source>
</reference>
<dbReference type="Pfam" id="PF00512">
    <property type="entry name" value="HisKA"/>
    <property type="match status" value="1"/>
</dbReference>